<accession>A0A8H7WDM5</accession>
<feature type="compositionally biased region" description="Acidic residues" evidence="1">
    <location>
        <begin position="322"/>
        <end position="333"/>
    </location>
</feature>
<feature type="compositionally biased region" description="Polar residues" evidence="1">
    <location>
        <begin position="303"/>
        <end position="314"/>
    </location>
</feature>
<feature type="compositionally biased region" description="Low complexity" evidence="1">
    <location>
        <begin position="29"/>
        <end position="39"/>
    </location>
</feature>
<feature type="region of interest" description="Disordered" evidence="1">
    <location>
        <begin position="355"/>
        <end position="382"/>
    </location>
</feature>
<organism evidence="3 4">
    <name type="scientific">Cadophora malorum</name>
    <dbReference type="NCBI Taxonomy" id="108018"/>
    <lineage>
        <taxon>Eukaryota</taxon>
        <taxon>Fungi</taxon>
        <taxon>Dikarya</taxon>
        <taxon>Ascomycota</taxon>
        <taxon>Pezizomycotina</taxon>
        <taxon>Leotiomycetes</taxon>
        <taxon>Helotiales</taxon>
        <taxon>Ploettnerulaceae</taxon>
        <taxon>Cadophora</taxon>
    </lineage>
</organism>
<proteinExistence type="predicted"/>
<feature type="compositionally biased region" description="Polar residues" evidence="1">
    <location>
        <begin position="67"/>
        <end position="78"/>
    </location>
</feature>
<evidence type="ECO:0000313" key="4">
    <source>
        <dbReference type="Proteomes" id="UP000664132"/>
    </source>
</evidence>
<evidence type="ECO:0000256" key="1">
    <source>
        <dbReference type="SAM" id="MobiDB-lite"/>
    </source>
</evidence>
<evidence type="ECO:0000313" key="3">
    <source>
        <dbReference type="EMBL" id="KAG4422884.1"/>
    </source>
</evidence>
<feature type="region of interest" description="Disordered" evidence="1">
    <location>
        <begin position="1"/>
        <end position="105"/>
    </location>
</feature>
<dbReference type="AlphaFoldDB" id="A0A8H7WDM5"/>
<protein>
    <recommendedName>
        <fullName evidence="2">FHA domain-containing protein</fullName>
    </recommendedName>
</protein>
<dbReference type="OrthoDB" id="5348546at2759"/>
<dbReference type="EMBL" id="JAFJYH010000042">
    <property type="protein sequence ID" value="KAG4422884.1"/>
    <property type="molecule type" value="Genomic_DNA"/>
</dbReference>
<feature type="domain" description="FHA" evidence="2">
    <location>
        <begin position="115"/>
        <end position="168"/>
    </location>
</feature>
<evidence type="ECO:0000259" key="2">
    <source>
        <dbReference type="PROSITE" id="PS50006"/>
    </source>
</evidence>
<feature type="region of interest" description="Disordered" evidence="1">
    <location>
        <begin position="285"/>
        <end position="343"/>
    </location>
</feature>
<sequence length="507" mass="55139">MDSSPSKLNAQSSLPSTAGVKRPAPSLLPAFEPFSSSPGFPRPSKRQARSPPSGREHAYSKYPTPIPTSTTGILSSSPPRVHTRPGLQRTQSSVSERAPLSAVPSITLPENGEVLRMGRSSSSSHYQLSANRLISRVHVEARYIAASVPLEPNKVEIKCKGWNGVKLHCQGRTWELARDDTFTSETEFAEIMLDVQDARVLIAWPGRDRNNSVGAQTDSSWDDENSPRGRASAVSARGQMIASSPLRRGQRLESPVSPTPARPSSTNLSDLFSEGVEPSVVKVFEDAPSPSPERPEIAEGESFVSTQPATSFAVESQSSDLSEPEDDPDEENDPIVHSFGPHGADISARMASFTAVGSPEVPRGRDLTSSPKARSSSESTNEADAIPVVNHVVNQLAFSRLSSTPLSVILNHLPAELKGASTTYTENRGLSKDELRKMLNAAACIGEIHREGKDAAGKALESEYYYIPDEDTDEQRRAAVVDGLRKPSLRNCRKQHKQYYWKKPRTP</sequence>
<feature type="compositionally biased region" description="Polar residues" evidence="1">
    <location>
        <begin position="367"/>
        <end position="382"/>
    </location>
</feature>
<feature type="compositionally biased region" description="Polar residues" evidence="1">
    <location>
        <begin position="1"/>
        <end position="16"/>
    </location>
</feature>
<dbReference type="Proteomes" id="UP000664132">
    <property type="component" value="Unassembled WGS sequence"/>
</dbReference>
<comment type="caution">
    <text evidence="3">The sequence shown here is derived from an EMBL/GenBank/DDBJ whole genome shotgun (WGS) entry which is preliminary data.</text>
</comment>
<keyword evidence="4" id="KW-1185">Reference proteome</keyword>
<reference evidence="3" key="1">
    <citation type="submission" date="2021-02" db="EMBL/GenBank/DDBJ databases">
        <title>Genome sequence Cadophora malorum strain M34.</title>
        <authorList>
            <person name="Stefanovic E."/>
            <person name="Vu D."/>
            <person name="Scully C."/>
            <person name="Dijksterhuis J."/>
            <person name="Roader J."/>
            <person name="Houbraken J."/>
        </authorList>
    </citation>
    <scope>NUCLEOTIDE SEQUENCE</scope>
    <source>
        <strain evidence="3">M34</strain>
    </source>
</reference>
<dbReference type="PROSITE" id="PS50006">
    <property type="entry name" value="FHA_DOMAIN"/>
    <property type="match status" value="1"/>
</dbReference>
<gene>
    <name evidence="3" type="ORF">IFR04_003954</name>
</gene>
<name>A0A8H7WDM5_9HELO</name>
<feature type="region of interest" description="Disordered" evidence="1">
    <location>
        <begin position="208"/>
        <end position="271"/>
    </location>
</feature>
<dbReference type="InterPro" id="IPR000253">
    <property type="entry name" value="FHA_dom"/>
</dbReference>